<feature type="transmembrane region" description="Helical" evidence="1">
    <location>
        <begin position="127"/>
        <end position="148"/>
    </location>
</feature>
<comment type="caution">
    <text evidence="2">The sequence shown here is derived from an EMBL/GenBank/DDBJ whole genome shotgun (WGS) entry which is preliminary data.</text>
</comment>
<evidence type="ECO:0000313" key="2">
    <source>
        <dbReference type="EMBL" id="KIU28137.1"/>
    </source>
</evidence>
<gene>
    <name evidence="2" type="ORF">SR41_08960</name>
</gene>
<keyword evidence="1" id="KW-1133">Transmembrane helix</keyword>
<sequence length="210" mass="22920">MRQPLAPRTRIARKAHRCRIAGLLFLLIAALVAATIPLAGLWPAPRSHCGDQGCTWSSDPVTLFDEQDAEKLRAAPTDIQRLKVYVERPLVRLGLAGIEAIDVGPLVVLLVAVGIALRRLGGPPRDAFALALPWLRRATIGAILWAIAQPLSDSLRQMLLYRGTSWGPHWLIALNFNAMAMPLLLAIAAYAAVWALESGLQAQRDLDDFV</sequence>
<dbReference type="AlphaFoldDB" id="A0A0D1MC56"/>
<reference evidence="2 3" key="1">
    <citation type="submission" date="2015-01" db="EMBL/GenBank/DDBJ databases">
        <title>Genome of Sphingomonas taxi strain 30a.</title>
        <authorList>
            <person name="Eevers N."/>
            <person name="Van Hamme J."/>
            <person name="Bottos E."/>
            <person name="Weyens N."/>
            <person name="Vangronsveld J."/>
        </authorList>
    </citation>
    <scope>NUCLEOTIDE SEQUENCE [LARGE SCALE GENOMIC DNA]</scope>
    <source>
        <strain evidence="2 3">30a</strain>
    </source>
</reference>
<evidence type="ECO:0000313" key="3">
    <source>
        <dbReference type="Proteomes" id="UP000033203"/>
    </source>
</evidence>
<evidence type="ECO:0000256" key="1">
    <source>
        <dbReference type="SAM" id="Phobius"/>
    </source>
</evidence>
<dbReference type="PATRIC" id="fig|1549858.7.peg.1656"/>
<keyword evidence="1" id="KW-0812">Transmembrane</keyword>
<feature type="transmembrane region" description="Helical" evidence="1">
    <location>
        <begin position="168"/>
        <end position="196"/>
    </location>
</feature>
<dbReference type="EMBL" id="JXTP01000035">
    <property type="protein sequence ID" value="KIU28137.1"/>
    <property type="molecule type" value="Genomic_DNA"/>
</dbReference>
<protein>
    <recommendedName>
        <fullName evidence="4">DUF2975 domain-containing protein</fullName>
    </recommendedName>
</protein>
<feature type="transmembrane region" description="Helical" evidence="1">
    <location>
        <begin position="93"/>
        <end position="115"/>
    </location>
</feature>
<dbReference type="Proteomes" id="UP000033203">
    <property type="component" value="Unassembled WGS sequence"/>
</dbReference>
<organism evidence="2 3">
    <name type="scientific">Sphingomonas melonis</name>
    <dbReference type="NCBI Taxonomy" id="152682"/>
    <lineage>
        <taxon>Bacteria</taxon>
        <taxon>Pseudomonadati</taxon>
        <taxon>Pseudomonadota</taxon>
        <taxon>Alphaproteobacteria</taxon>
        <taxon>Sphingomonadales</taxon>
        <taxon>Sphingomonadaceae</taxon>
        <taxon>Sphingomonas</taxon>
    </lineage>
</organism>
<evidence type="ECO:0008006" key="4">
    <source>
        <dbReference type="Google" id="ProtNLM"/>
    </source>
</evidence>
<feature type="transmembrane region" description="Helical" evidence="1">
    <location>
        <begin position="20"/>
        <end position="42"/>
    </location>
</feature>
<accession>A0A0D1MC56</accession>
<name>A0A0D1MC56_9SPHN</name>
<proteinExistence type="predicted"/>
<keyword evidence="1" id="KW-0472">Membrane</keyword>